<dbReference type="EMBL" id="JADEYS010000001">
    <property type="protein sequence ID" value="MBE9395989.1"/>
    <property type="molecule type" value="Genomic_DNA"/>
</dbReference>
<comment type="caution">
    <text evidence="4">The sequence shown here is derived from an EMBL/GenBank/DDBJ whole genome shotgun (WGS) entry which is preliminary data.</text>
</comment>
<sequence length="409" mass="45875">MDGRLLNLRYKRRTAALATFLAISVLMFGGALLYNLVQLRQAWGEYSYETSQRADALTRIHRAAGYGGFIHNFKNYVLRQDPAYLKRLTIDTSEFHSALNTYRLLTVNTEEQAALNAIHKTFDAYLNAVQLAEAGVLEQLTPNVLDKRVLVSDTEAIEALAVLESAHERYNHEINQQMQAEFDFLINMLLIGLLAVPLIGFWAHRHMGLLERLAETMLARNEMQKMLARSEEEADEALRRSETYKHLAYRCALTQIPNRQAFNEAAEKALVSARDQREKLAVLYVDVDDFKGINDRFGHKTGDQVLTEIAGRLDRVLRGDDLVARIGGDEFAILIFGRDALKAKDQLATRIMDALRKPFDNIELGLKVSCSVGGAIAPDQGEDVDALLKAADTRMYVVKKSGKDGAMIG</sequence>
<reference evidence="4" key="1">
    <citation type="submission" date="2020-10" db="EMBL/GenBank/DDBJ databases">
        <title>Bacterium isolated from coastal waters sediment.</title>
        <authorList>
            <person name="Chen R.-J."/>
            <person name="Lu D.-C."/>
            <person name="Zhu K.-L."/>
            <person name="Du Z.-J."/>
        </authorList>
    </citation>
    <scope>NUCLEOTIDE SEQUENCE</scope>
    <source>
        <strain evidence="4">N1Y112</strain>
    </source>
</reference>
<dbReference type="AlphaFoldDB" id="A0A8J7F9N8"/>
<dbReference type="PROSITE" id="PS50887">
    <property type="entry name" value="GGDEF"/>
    <property type="match status" value="1"/>
</dbReference>
<proteinExistence type="predicted"/>
<dbReference type="Gene3D" id="3.30.70.270">
    <property type="match status" value="1"/>
</dbReference>
<dbReference type="NCBIfam" id="TIGR00254">
    <property type="entry name" value="GGDEF"/>
    <property type="match status" value="1"/>
</dbReference>
<gene>
    <name evidence="4" type="ORF">IOQ59_01805</name>
</gene>
<keyword evidence="1" id="KW-0175">Coiled coil</keyword>
<dbReference type="InterPro" id="IPR029787">
    <property type="entry name" value="Nucleotide_cyclase"/>
</dbReference>
<evidence type="ECO:0000259" key="3">
    <source>
        <dbReference type="PROSITE" id="PS50887"/>
    </source>
</evidence>
<dbReference type="SUPFAM" id="SSF55073">
    <property type="entry name" value="Nucleotide cyclase"/>
    <property type="match status" value="1"/>
</dbReference>
<keyword evidence="5" id="KW-1185">Reference proteome</keyword>
<feature type="transmembrane region" description="Helical" evidence="2">
    <location>
        <begin position="184"/>
        <end position="203"/>
    </location>
</feature>
<evidence type="ECO:0000256" key="2">
    <source>
        <dbReference type="SAM" id="Phobius"/>
    </source>
</evidence>
<dbReference type="SMART" id="SM00267">
    <property type="entry name" value="GGDEF"/>
    <property type="match status" value="1"/>
</dbReference>
<accession>A0A8J7F9N8</accession>
<feature type="coiled-coil region" evidence="1">
    <location>
        <begin position="213"/>
        <end position="283"/>
    </location>
</feature>
<dbReference type="PANTHER" id="PTHR46663">
    <property type="entry name" value="DIGUANYLATE CYCLASE DGCT-RELATED"/>
    <property type="match status" value="1"/>
</dbReference>
<keyword evidence="2" id="KW-0472">Membrane</keyword>
<dbReference type="RefSeq" id="WP_193951536.1">
    <property type="nucleotide sequence ID" value="NZ_JADEYS010000001.1"/>
</dbReference>
<organism evidence="4 5">
    <name type="scientific">Pontibacterium sinense</name>
    <dbReference type="NCBI Taxonomy" id="2781979"/>
    <lineage>
        <taxon>Bacteria</taxon>
        <taxon>Pseudomonadati</taxon>
        <taxon>Pseudomonadota</taxon>
        <taxon>Gammaproteobacteria</taxon>
        <taxon>Oceanospirillales</taxon>
        <taxon>Oceanospirillaceae</taxon>
        <taxon>Pontibacterium</taxon>
    </lineage>
</organism>
<evidence type="ECO:0000313" key="4">
    <source>
        <dbReference type="EMBL" id="MBE9395989.1"/>
    </source>
</evidence>
<dbReference type="InterPro" id="IPR043128">
    <property type="entry name" value="Rev_trsase/Diguanyl_cyclase"/>
</dbReference>
<keyword evidence="2" id="KW-1133">Transmembrane helix</keyword>
<dbReference type="PANTHER" id="PTHR46663:SF2">
    <property type="entry name" value="GGDEF DOMAIN-CONTAINING PROTEIN"/>
    <property type="match status" value="1"/>
</dbReference>
<feature type="domain" description="GGDEF" evidence="3">
    <location>
        <begin position="278"/>
        <end position="409"/>
    </location>
</feature>
<name>A0A8J7F9N8_9GAMM</name>
<feature type="transmembrane region" description="Helical" evidence="2">
    <location>
        <begin position="15"/>
        <end position="37"/>
    </location>
</feature>
<dbReference type="InterPro" id="IPR000160">
    <property type="entry name" value="GGDEF_dom"/>
</dbReference>
<evidence type="ECO:0000256" key="1">
    <source>
        <dbReference type="SAM" id="Coils"/>
    </source>
</evidence>
<evidence type="ECO:0000313" key="5">
    <source>
        <dbReference type="Proteomes" id="UP000640333"/>
    </source>
</evidence>
<dbReference type="CDD" id="cd01949">
    <property type="entry name" value="GGDEF"/>
    <property type="match status" value="1"/>
</dbReference>
<dbReference type="InterPro" id="IPR052163">
    <property type="entry name" value="DGC-Regulatory_Protein"/>
</dbReference>
<dbReference type="Proteomes" id="UP000640333">
    <property type="component" value="Unassembled WGS sequence"/>
</dbReference>
<keyword evidence="2" id="KW-0812">Transmembrane</keyword>
<protein>
    <submittedName>
        <fullName evidence="4">GGDEF domain-containing protein</fullName>
    </submittedName>
</protein>
<dbReference type="Pfam" id="PF00990">
    <property type="entry name" value="GGDEF"/>
    <property type="match status" value="1"/>
</dbReference>